<dbReference type="EMBL" id="JACCAE010000001">
    <property type="protein sequence ID" value="NYF99610.1"/>
    <property type="molecule type" value="Genomic_DNA"/>
</dbReference>
<protein>
    <submittedName>
        <fullName evidence="2">D-sedoheptulose 7-phosphate isomerase</fullName>
        <ecNumber evidence="2">5.3.1.28</ecNumber>
    </submittedName>
</protein>
<dbReference type="Pfam" id="PF13580">
    <property type="entry name" value="SIS_2"/>
    <property type="match status" value="1"/>
</dbReference>
<dbReference type="AlphaFoldDB" id="A0A852VW50"/>
<dbReference type="Gene3D" id="3.40.50.10490">
    <property type="entry name" value="Glucose-6-phosphate isomerase like protein, domain 1"/>
    <property type="match status" value="1"/>
</dbReference>
<evidence type="ECO:0000313" key="2">
    <source>
        <dbReference type="EMBL" id="NYF99610.1"/>
    </source>
</evidence>
<dbReference type="GO" id="GO:1901135">
    <property type="term" value="P:carbohydrate derivative metabolic process"/>
    <property type="evidence" value="ECO:0007669"/>
    <property type="project" value="InterPro"/>
</dbReference>
<dbReference type="Proteomes" id="UP000554054">
    <property type="component" value="Unassembled WGS sequence"/>
</dbReference>
<dbReference type="PANTHER" id="PTHR30390">
    <property type="entry name" value="SEDOHEPTULOSE 7-PHOSPHATE ISOMERASE / DNAA INITIATOR-ASSOCIATING FACTOR FOR REPLICATION INITIATION"/>
    <property type="match status" value="1"/>
</dbReference>
<dbReference type="PROSITE" id="PS51464">
    <property type="entry name" value="SIS"/>
    <property type="match status" value="1"/>
</dbReference>
<gene>
    <name evidence="2" type="ORF">BJY20_003002</name>
</gene>
<dbReference type="SUPFAM" id="SSF53697">
    <property type="entry name" value="SIS domain"/>
    <property type="match status" value="1"/>
</dbReference>
<organism evidence="2 3">
    <name type="scientific">Janibacter cremeus</name>
    <dbReference type="NCBI Taxonomy" id="1285192"/>
    <lineage>
        <taxon>Bacteria</taxon>
        <taxon>Bacillati</taxon>
        <taxon>Actinomycetota</taxon>
        <taxon>Actinomycetes</taxon>
        <taxon>Micrococcales</taxon>
        <taxon>Intrasporangiaceae</taxon>
        <taxon>Janibacter</taxon>
    </lineage>
</organism>
<dbReference type="PANTHER" id="PTHR30390:SF6">
    <property type="entry name" value="DNAA INITIATOR-ASSOCIATING PROTEIN DIAA"/>
    <property type="match status" value="1"/>
</dbReference>
<keyword evidence="2" id="KW-0413">Isomerase</keyword>
<evidence type="ECO:0000313" key="3">
    <source>
        <dbReference type="Proteomes" id="UP000554054"/>
    </source>
</evidence>
<dbReference type="InterPro" id="IPR050099">
    <property type="entry name" value="SIS_GmhA/DiaA_subfam"/>
</dbReference>
<proteinExistence type="predicted"/>
<reference evidence="2 3" key="1">
    <citation type="submission" date="2020-07" db="EMBL/GenBank/DDBJ databases">
        <title>Sequencing the genomes of 1000 actinobacteria strains.</title>
        <authorList>
            <person name="Klenk H.-P."/>
        </authorList>
    </citation>
    <scope>NUCLEOTIDE SEQUENCE [LARGE SCALE GENOMIC DNA]</scope>
    <source>
        <strain evidence="2 3">DSM 26154</strain>
    </source>
</reference>
<dbReference type="CDD" id="cd05006">
    <property type="entry name" value="SIS_GmhA"/>
    <property type="match status" value="1"/>
</dbReference>
<dbReference type="InterPro" id="IPR046348">
    <property type="entry name" value="SIS_dom_sf"/>
</dbReference>
<dbReference type="InterPro" id="IPR035461">
    <property type="entry name" value="GmhA/DiaA"/>
</dbReference>
<dbReference type="GO" id="GO:0016853">
    <property type="term" value="F:isomerase activity"/>
    <property type="evidence" value="ECO:0007669"/>
    <property type="project" value="UniProtKB-KW"/>
</dbReference>
<comment type="caution">
    <text evidence="2">The sequence shown here is derived from an EMBL/GenBank/DDBJ whole genome shotgun (WGS) entry which is preliminary data.</text>
</comment>
<dbReference type="RefSeq" id="WP_185992286.1">
    <property type="nucleotide sequence ID" value="NZ_JACCAE010000001.1"/>
</dbReference>
<feature type="domain" description="SIS" evidence="1">
    <location>
        <begin position="46"/>
        <end position="203"/>
    </location>
</feature>
<dbReference type="InterPro" id="IPR001347">
    <property type="entry name" value="SIS_dom"/>
</dbReference>
<evidence type="ECO:0000259" key="1">
    <source>
        <dbReference type="PROSITE" id="PS51464"/>
    </source>
</evidence>
<sequence length="203" mass="20952">MTMQDSTGPDILATRLDAGIAAWGELAAQVAQPDLRERARAAGGSVLAALAAGHTLLVAGNGGSAAISSHIAAEFLGKCVVDRHPLPAISLAESPASLTAIGNDYGFDEVFVRGVQAFGRPGDVLLAMSTSGASPNIIAALAEARSRGLGTILMTGEKGAGRVDLADHLLAVPSRETPRIQEVHMLWAHSWCEAVDHAMQEQG</sequence>
<name>A0A852VW50_9MICO</name>
<dbReference type="GO" id="GO:0097367">
    <property type="term" value="F:carbohydrate derivative binding"/>
    <property type="evidence" value="ECO:0007669"/>
    <property type="project" value="InterPro"/>
</dbReference>
<keyword evidence="3" id="KW-1185">Reference proteome</keyword>
<accession>A0A852VW50</accession>
<dbReference type="EC" id="5.3.1.28" evidence="2"/>